<organism evidence="1 2">
    <name type="scientific">Artemisia annua</name>
    <name type="common">Sweet wormwood</name>
    <dbReference type="NCBI Taxonomy" id="35608"/>
    <lineage>
        <taxon>Eukaryota</taxon>
        <taxon>Viridiplantae</taxon>
        <taxon>Streptophyta</taxon>
        <taxon>Embryophyta</taxon>
        <taxon>Tracheophyta</taxon>
        <taxon>Spermatophyta</taxon>
        <taxon>Magnoliopsida</taxon>
        <taxon>eudicotyledons</taxon>
        <taxon>Gunneridae</taxon>
        <taxon>Pentapetalae</taxon>
        <taxon>asterids</taxon>
        <taxon>campanulids</taxon>
        <taxon>Asterales</taxon>
        <taxon>Asteraceae</taxon>
        <taxon>Asteroideae</taxon>
        <taxon>Anthemideae</taxon>
        <taxon>Artemisiinae</taxon>
        <taxon>Artemisia</taxon>
    </lineage>
</organism>
<proteinExistence type="predicted"/>
<sequence length="141" mass="15691">MPNFLVVVQQQIEIANRKGDNLITGVEEWVKKVDTEISKAEEFLNEEANAKKTCFKIGLCGNWHTLYHCGKMATKISPYLLQHQEGGKGYETCVSVDTPAPGPLEVYQNKNLDDIATQNSTLGDIITAIEDESKQIMESMA</sequence>
<dbReference type="AlphaFoldDB" id="A0A2U1L9H5"/>
<accession>A0A2U1L9H5</accession>
<dbReference type="Proteomes" id="UP000245207">
    <property type="component" value="Unassembled WGS sequence"/>
</dbReference>
<evidence type="ECO:0000313" key="2">
    <source>
        <dbReference type="Proteomes" id="UP000245207"/>
    </source>
</evidence>
<gene>
    <name evidence="1" type="ORF">CTI12_AA515650</name>
</gene>
<dbReference type="STRING" id="35608.A0A2U1L9H5"/>
<evidence type="ECO:0000313" key="1">
    <source>
        <dbReference type="EMBL" id="PWA45649.1"/>
    </source>
</evidence>
<dbReference type="EMBL" id="PKPP01010658">
    <property type="protein sequence ID" value="PWA45649.1"/>
    <property type="molecule type" value="Genomic_DNA"/>
</dbReference>
<keyword evidence="2" id="KW-1185">Reference proteome</keyword>
<protein>
    <submittedName>
        <fullName evidence="1">NB-ARC domains-containing protein</fullName>
    </submittedName>
</protein>
<dbReference type="OrthoDB" id="1898799at2759"/>
<name>A0A2U1L9H5_ARTAN</name>
<reference evidence="1 2" key="1">
    <citation type="journal article" date="2018" name="Mol. Plant">
        <title>The genome of Artemisia annua provides insight into the evolution of Asteraceae family and artemisinin biosynthesis.</title>
        <authorList>
            <person name="Shen Q."/>
            <person name="Zhang L."/>
            <person name="Liao Z."/>
            <person name="Wang S."/>
            <person name="Yan T."/>
            <person name="Shi P."/>
            <person name="Liu M."/>
            <person name="Fu X."/>
            <person name="Pan Q."/>
            <person name="Wang Y."/>
            <person name="Lv Z."/>
            <person name="Lu X."/>
            <person name="Zhang F."/>
            <person name="Jiang W."/>
            <person name="Ma Y."/>
            <person name="Chen M."/>
            <person name="Hao X."/>
            <person name="Li L."/>
            <person name="Tang Y."/>
            <person name="Lv G."/>
            <person name="Zhou Y."/>
            <person name="Sun X."/>
            <person name="Brodelius P.E."/>
            <person name="Rose J.K.C."/>
            <person name="Tang K."/>
        </authorList>
    </citation>
    <scope>NUCLEOTIDE SEQUENCE [LARGE SCALE GENOMIC DNA]</scope>
    <source>
        <strain evidence="2">cv. Huhao1</strain>
        <tissue evidence="1">Leaf</tissue>
    </source>
</reference>
<comment type="caution">
    <text evidence="1">The sequence shown here is derived from an EMBL/GenBank/DDBJ whole genome shotgun (WGS) entry which is preliminary data.</text>
</comment>